<evidence type="ECO:0000313" key="2">
    <source>
        <dbReference type="Proteomes" id="UP001144612"/>
    </source>
</evidence>
<protein>
    <recommendedName>
        <fullName evidence="3">SbsA Ig-like domain-containing protein</fullName>
    </recommendedName>
</protein>
<name>A0ABT4D9I2_9CLOT</name>
<dbReference type="Proteomes" id="UP001144612">
    <property type="component" value="Unassembled WGS sequence"/>
</dbReference>
<proteinExistence type="predicted"/>
<comment type="caution">
    <text evidence="1">The sequence shown here is derived from an EMBL/GenBank/DDBJ whole genome shotgun (WGS) entry which is preliminary data.</text>
</comment>
<gene>
    <name evidence="1" type="ORF">OW729_04390</name>
</gene>
<evidence type="ECO:0000313" key="1">
    <source>
        <dbReference type="EMBL" id="MCY6957841.1"/>
    </source>
</evidence>
<accession>A0ABT4D9I2</accession>
<sequence length="99" mass="10932">MANASINKVDVNNPRVINLVANAELTVKFSKNIQSVSIVNLSNNAIFCRNDGELATTENVNCIKLDASFKGFDLYSSTFFNEISFISSVNSQIQLLNIR</sequence>
<keyword evidence="2" id="KW-1185">Reference proteome</keyword>
<dbReference type="RefSeq" id="WP_268060243.1">
    <property type="nucleotide sequence ID" value="NZ_JAPQFJ010000003.1"/>
</dbReference>
<organism evidence="1 2">
    <name type="scientific">Clostridium brassicae</name>
    <dbReference type="NCBI Taxonomy" id="2999072"/>
    <lineage>
        <taxon>Bacteria</taxon>
        <taxon>Bacillati</taxon>
        <taxon>Bacillota</taxon>
        <taxon>Clostridia</taxon>
        <taxon>Eubacteriales</taxon>
        <taxon>Clostridiaceae</taxon>
        <taxon>Clostridium</taxon>
    </lineage>
</organism>
<evidence type="ECO:0008006" key="3">
    <source>
        <dbReference type="Google" id="ProtNLM"/>
    </source>
</evidence>
<dbReference type="EMBL" id="JAPQFJ010000003">
    <property type="protein sequence ID" value="MCY6957841.1"/>
    <property type="molecule type" value="Genomic_DNA"/>
</dbReference>
<reference evidence="1" key="1">
    <citation type="submission" date="2022-12" db="EMBL/GenBank/DDBJ databases">
        <title>Clostridium sp. nov., isolated from industrial wastewater.</title>
        <authorList>
            <person name="Jiayan W."/>
        </authorList>
    </citation>
    <scope>NUCLEOTIDE SEQUENCE</scope>
    <source>
        <strain evidence="1">ZC22-4</strain>
    </source>
</reference>